<dbReference type="InterPro" id="IPR016191">
    <property type="entry name" value="Ribonuclease/ribotoxin"/>
</dbReference>
<comment type="caution">
    <text evidence="3">The sequence shown here is derived from an EMBL/GenBank/DDBJ whole genome shotgun (WGS) entry which is preliminary data.</text>
</comment>
<organism evidence="3 4">
    <name type="scientific">Aspergillus oryzae</name>
    <name type="common">Yellow koji mold</name>
    <dbReference type="NCBI Taxonomy" id="5062"/>
    <lineage>
        <taxon>Eukaryota</taxon>
        <taxon>Fungi</taxon>
        <taxon>Dikarya</taxon>
        <taxon>Ascomycota</taxon>
        <taxon>Pezizomycotina</taxon>
        <taxon>Eurotiomycetes</taxon>
        <taxon>Eurotiomycetidae</taxon>
        <taxon>Eurotiales</taxon>
        <taxon>Aspergillaceae</taxon>
        <taxon>Aspergillus</taxon>
        <taxon>Aspergillus subgen. Circumdati</taxon>
    </lineage>
</organism>
<dbReference type="Gene3D" id="3.10.450.30">
    <property type="entry name" value="Microbial ribonucleases"/>
    <property type="match status" value="1"/>
</dbReference>
<evidence type="ECO:0000256" key="2">
    <source>
        <dbReference type="ARBA" id="ARBA00022801"/>
    </source>
</evidence>
<proteinExistence type="predicted"/>
<dbReference type="Pfam" id="PF00545">
    <property type="entry name" value="Ribonuclease"/>
    <property type="match status" value="1"/>
</dbReference>
<dbReference type="SUPFAM" id="SSF53933">
    <property type="entry name" value="Microbial ribonucleases"/>
    <property type="match status" value="1"/>
</dbReference>
<protein>
    <submittedName>
        <fullName evidence="3">Unnamed protein product</fullName>
    </submittedName>
</protein>
<dbReference type="GO" id="GO:0004521">
    <property type="term" value="F:RNA endonuclease activity"/>
    <property type="evidence" value="ECO:0007669"/>
    <property type="project" value="InterPro"/>
</dbReference>
<evidence type="ECO:0000313" key="3">
    <source>
        <dbReference type="EMBL" id="GMG32425.1"/>
    </source>
</evidence>
<keyword evidence="1" id="KW-0540">Nuclease</keyword>
<dbReference type="AlphaFoldDB" id="A0AAN4YKZ2"/>
<accession>A0AAN4YKZ2</accession>
<evidence type="ECO:0000256" key="1">
    <source>
        <dbReference type="ARBA" id="ARBA00022722"/>
    </source>
</evidence>
<gene>
    <name evidence="3" type="ORF">Aory04_000815900</name>
</gene>
<name>A0AAN4YKZ2_ASPOZ</name>
<reference evidence="3" key="1">
    <citation type="submission" date="2023-04" db="EMBL/GenBank/DDBJ databases">
        <title>Aspergillus oryzae NBRC 4228.</title>
        <authorList>
            <person name="Ichikawa N."/>
            <person name="Sato H."/>
            <person name="Tonouchi N."/>
        </authorList>
    </citation>
    <scope>NUCLEOTIDE SEQUENCE</scope>
    <source>
        <strain evidence="3">NBRC 4228</strain>
    </source>
</reference>
<keyword evidence="2" id="KW-0378">Hydrolase</keyword>
<dbReference type="EMBL" id="BSYA01000100">
    <property type="protein sequence ID" value="GMG32425.1"/>
    <property type="molecule type" value="Genomic_DNA"/>
</dbReference>
<dbReference type="InterPro" id="IPR000026">
    <property type="entry name" value="N1-like"/>
</dbReference>
<evidence type="ECO:0000313" key="4">
    <source>
        <dbReference type="Proteomes" id="UP001165205"/>
    </source>
</evidence>
<sequence>MDLIEFEEGPIKGFPIQAELPELKTQQRNTGEKYLSEFYYVLFLDYKYSHKARQELSTESQGSFFTYLPPPLFEETYNMVAINYSVLFTIQTVLFGGPGANVETDTGISTLANPRTYADLKCTVNDKPVTIGTDAVNYVHHHFPHPGNDDDPRRYPHQFFNKDEITWGNERCNKPEGGEQPVLLEFPILLDKSQKKAIQELYNYKQLKPRPEPGPCRIVTRKKGDDLCGVMCHIEYGKKNAKPGFKRCT</sequence>
<dbReference type="GO" id="GO:0003723">
    <property type="term" value="F:RNA binding"/>
    <property type="evidence" value="ECO:0007669"/>
    <property type="project" value="InterPro"/>
</dbReference>
<dbReference type="GO" id="GO:0016787">
    <property type="term" value="F:hydrolase activity"/>
    <property type="evidence" value="ECO:0007669"/>
    <property type="project" value="UniProtKB-KW"/>
</dbReference>
<dbReference type="Proteomes" id="UP001165205">
    <property type="component" value="Unassembled WGS sequence"/>
</dbReference>